<feature type="compositionally biased region" description="Basic and acidic residues" evidence="1">
    <location>
        <begin position="330"/>
        <end position="352"/>
    </location>
</feature>
<dbReference type="Pfam" id="PF03909">
    <property type="entry name" value="BSD"/>
    <property type="match status" value="1"/>
</dbReference>
<evidence type="ECO:0000256" key="1">
    <source>
        <dbReference type="SAM" id="MobiDB-lite"/>
    </source>
</evidence>
<feature type="compositionally biased region" description="Acidic residues" evidence="1">
    <location>
        <begin position="279"/>
        <end position="290"/>
    </location>
</feature>
<feature type="compositionally biased region" description="Acidic residues" evidence="1">
    <location>
        <begin position="450"/>
        <end position="464"/>
    </location>
</feature>
<dbReference type="PANTHER" id="PTHR16019">
    <property type="entry name" value="SYNAPSE-ASSOCIATED PROTEIN"/>
    <property type="match status" value="1"/>
</dbReference>
<dbReference type="OrthoDB" id="73788at2759"/>
<evidence type="ECO:0000313" key="4">
    <source>
        <dbReference type="Proteomes" id="UP000594638"/>
    </source>
</evidence>
<dbReference type="SUPFAM" id="SSF140383">
    <property type="entry name" value="BSD domain-like"/>
    <property type="match status" value="1"/>
</dbReference>
<feature type="compositionally biased region" description="Basic and acidic residues" evidence="1">
    <location>
        <begin position="16"/>
        <end position="26"/>
    </location>
</feature>
<feature type="compositionally biased region" description="Basic and acidic residues" evidence="1">
    <location>
        <begin position="291"/>
        <end position="322"/>
    </location>
</feature>
<dbReference type="PANTHER" id="PTHR16019:SF5">
    <property type="entry name" value="BSD DOMAIN-CONTAINING PROTEIN 1"/>
    <property type="match status" value="1"/>
</dbReference>
<dbReference type="EMBL" id="CACTIH010002474">
    <property type="protein sequence ID" value="CAA2976568.1"/>
    <property type="molecule type" value="Genomic_DNA"/>
</dbReference>
<accession>A0A8S0RD08</accession>
<dbReference type="InterPro" id="IPR051494">
    <property type="entry name" value="BSD_domain-containing"/>
</dbReference>
<feature type="compositionally biased region" description="Acidic residues" evidence="1">
    <location>
        <begin position="490"/>
        <end position="509"/>
    </location>
</feature>
<feature type="compositionally biased region" description="Basic and acidic residues" evidence="1">
    <location>
        <begin position="359"/>
        <end position="439"/>
    </location>
</feature>
<dbReference type="Proteomes" id="UP000594638">
    <property type="component" value="Unassembled WGS sequence"/>
</dbReference>
<reference evidence="3 4" key="1">
    <citation type="submission" date="2019-12" db="EMBL/GenBank/DDBJ databases">
        <authorList>
            <person name="Alioto T."/>
            <person name="Alioto T."/>
            <person name="Gomez Garrido J."/>
        </authorList>
    </citation>
    <scope>NUCLEOTIDE SEQUENCE [LARGE SCALE GENOMIC DNA]</scope>
</reference>
<feature type="region of interest" description="Disordered" evidence="1">
    <location>
        <begin position="1"/>
        <end position="70"/>
    </location>
</feature>
<dbReference type="Gramene" id="OE9A062373T1">
    <property type="protein sequence ID" value="OE9A062373C1"/>
    <property type="gene ID" value="OE9A062373"/>
</dbReference>
<comment type="caution">
    <text evidence="3">The sequence shown here is derived from an EMBL/GenBank/DDBJ whole genome shotgun (WGS) entry which is preliminary data.</text>
</comment>
<dbReference type="PROSITE" id="PS50858">
    <property type="entry name" value="BSD"/>
    <property type="match status" value="1"/>
</dbReference>
<dbReference type="InterPro" id="IPR005607">
    <property type="entry name" value="BSD_dom"/>
</dbReference>
<proteinExistence type="predicted"/>
<sequence length="509" mass="57062">MNFFKSILSEDSDSPNPKRENPHDPESESPLQRNKDPDDVGQDPVHTDPPPKSPSDSSGDGGGGWSFGGLIKTFATQSESVLETYRRDLREFGSGLRKESEVIREVATRAVKELPASLESGASAAQGSLESVGQVLDGVLKSTADIISQGKESPGSDGESETPETNKSLGSSRYSRFDTQLNAIQSDANTFSKDPEDFEEYKKWKSGFKLEEKSNELEGLIGENEVLESLYKRFVPSTVDHETFWCRYFYKVHKLKQQESVRANLVKRAISVDDDEELSWDVDDDDEDNGWEEKSNVKAEHKDESNNDGSVDKNLRCAEKQEGSGNVLQNKEEGDYSIVDKVDKNDAVDSSKKSIKNISSDEKVKSEEIIEVKNDEKVESQKVDEEKNEEKVESEKIAEEKNDEKVESKKIAEEKNDEKAKSNEKVDKEAISEKNDSSKESVVFSHQSAAEEDLDWDEIEDIESHDEKKVSTTHGGSPNRDELKNRLSIAEEDEDLSWDIEDDDEPVKA</sequence>
<protein>
    <recommendedName>
        <fullName evidence="2">BSD domain-containing protein</fullName>
    </recommendedName>
</protein>
<dbReference type="InterPro" id="IPR035925">
    <property type="entry name" value="BSD_dom_sf"/>
</dbReference>
<feature type="domain" description="BSD" evidence="2">
    <location>
        <begin position="204"/>
        <end position="256"/>
    </location>
</feature>
<dbReference type="AlphaFoldDB" id="A0A8S0RD08"/>
<dbReference type="Gene3D" id="1.10.3970.10">
    <property type="entry name" value="BSD domain"/>
    <property type="match status" value="1"/>
</dbReference>
<organism evidence="3 4">
    <name type="scientific">Olea europaea subsp. europaea</name>
    <dbReference type="NCBI Taxonomy" id="158383"/>
    <lineage>
        <taxon>Eukaryota</taxon>
        <taxon>Viridiplantae</taxon>
        <taxon>Streptophyta</taxon>
        <taxon>Embryophyta</taxon>
        <taxon>Tracheophyta</taxon>
        <taxon>Spermatophyta</taxon>
        <taxon>Magnoliopsida</taxon>
        <taxon>eudicotyledons</taxon>
        <taxon>Gunneridae</taxon>
        <taxon>Pentapetalae</taxon>
        <taxon>asterids</taxon>
        <taxon>lamiids</taxon>
        <taxon>Lamiales</taxon>
        <taxon>Oleaceae</taxon>
        <taxon>Oleeae</taxon>
        <taxon>Olea</taxon>
    </lineage>
</organism>
<name>A0A8S0RD08_OLEEU</name>
<dbReference type="SMART" id="SM00751">
    <property type="entry name" value="BSD"/>
    <property type="match status" value="1"/>
</dbReference>
<evidence type="ECO:0000313" key="3">
    <source>
        <dbReference type="EMBL" id="CAA2976568.1"/>
    </source>
</evidence>
<feature type="compositionally biased region" description="Polar residues" evidence="1">
    <location>
        <begin position="163"/>
        <end position="174"/>
    </location>
</feature>
<dbReference type="GO" id="GO:0005737">
    <property type="term" value="C:cytoplasm"/>
    <property type="evidence" value="ECO:0007669"/>
    <property type="project" value="TreeGrafter"/>
</dbReference>
<keyword evidence="4" id="KW-1185">Reference proteome</keyword>
<feature type="region of interest" description="Disordered" evidence="1">
    <location>
        <begin position="279"/>
        <end position="509"/>
    </location>
</feature>
<evidence type="ECO:0000259" key="2">
    <source>
        <dbReference type="PROSITE" id="PS50858"/>
    </source>
</evidence>
<feature type="region of interest" description="Disordered" evidence="1">
    <location>
        <begin position="146"/>
        <end position="174"/>
    </location>
</feature>
<gene>
    <name evidence="3" type="ORF">OLEA9_A062373</name>
</gene>